<feature type="compositionally biased region" description="Polar residues" evidence="1">
    <location>
        <begin position="111"/>
        <end position="121"/>
    </location>
</feature>
<evidence type="ECO:0000313" key="2">
    <source>
        <dbReference type="EMBL" id="KAG5620715.1"/>
    </source>
</evidence>
<accession>A0A9J6A8V2</accession>
<evidence type="ECO:0000313" key="3">
    <source>
        <dbReference type="Proteomes" id="UP000824120"/>
    </source>
</evidence>
<reference evidence="2 3" key="1">
    <citation type="submission" date="2020-09" db="EMBL/GenBank/DDBJ databases">
        <title>De no assembly of potato wild relative species, Solanum commersonii.</title>
        <authorList>
            <person name="Cho K."/>
        </authorList>
    </citation>
    <scope>NUCLEOTIDE SEQUENCE [LARGE SCALE GENOMIC DNA]</scope>
    <source>
        <strain evidence="2">LZ3.2</strain>
        <tissue evidence="2">Leaf</tissue>
    </source>
</reference>
<sequence length="121" mass="13299">MRKNCSRANKKESDIAMYAAWGTGSDNSIEDDTEDVALMAIKDSEPDSQSDIEKREGESKLGVSKITEEVLEDVPCEREYVGDPTIEQSSVVRLNLSASSEGESMRDPSVEPSSSIMIHIK</sequence>
<protein>
    <submittedName>
        <fullName evidence="2">Uncharacterized protein</fullName>
    </submittedName>
</protein>
<comment type="caution">
    <text evidence="2">The sequence shown here is derived from an EMBL/GenBank/DDBJ whole genome shotgun (WGS) entry which is preliminary data.</text>
</comment>
<proteinExistence type="predicted"/>
<organism evidence="2 3">
    <name type="scientific">Solanum commersonii</name>
    <name type="common">Commerson's wild potato</name>
    <name type="synonym">Commerson's nightshade</name>
    <dbReference type="NCBI Taxonomy" id="4109"/>
    <lineage>
        <taxon>Eukaryota</taxon>
        <taxon>Viridiplantae</taxon>
        <taxon>Streptophyta</taxon>
        <taxon>Embryophyta</taxon>
        <taxon>Tracheophyta</taxon>
        <taxon>Spermatophyta</taxon>
        <taxon>Magnoliopsida</taxon>
        <taxon>eudicotyledons</taxon>
        <taxon>Gunneridae</taxon>
        <taxon>Pentapetalae</taxon>
        <taxon>asterids</taxon>
        <taxon>lamiids</taxon>
        <taxon>Solanales</taxon>
        <taxon>Solanaceae</taxon>
        <taxon>Solanoideae</taxon>
        <taxon>Solaneae</taxon>
        <taxon>Solanum</taxon>
    </lineage>
</organism>
<gene>
    <name evidence="2" type="ORF">H5410_005933</name>
</gene>
<name>A0A9J6A8V2_SOLCO</name>
<feature type="region of interest" description="Disordered" evidence="1">
    <location>
        <begin position="97"/>
        <end position="121"/>
    </location>
</feature>
<dbReference type="EMBL" id="JACXVP010000002">
    <property type="protein sequence ID" value="KAG5620715.1"/>
    <property type="molecule type" value="Genomic_DNA"/>
</dbReference>
<dbReference type="Proteomes" id="UP000824120">
    <property type="component" value="Chromosome 2"/>
</dbReference>
<evidence type="ECO:0000256" key="1">
    <source>
        <dbReference type="SAM" id="MobiDB-lite"/>
    </source>
</evidence>
<keyword evidence="3" id="KW-1185">Reference proteome</keyword>
<dbReference type="AlphaFoldDB" id="A0A9J6A8V2"/>